<evidence type="ECO:0000256" key="1">
    <source>
        <dbReference type="ARBA" id="ARBA00004651"/>
    </source>
</evidence>
<name>A0A0L7QKI9_9HYME</name>
<comment type="subcellular location">
    <subcellularLocation>
        <location evidence="1 10">Cell membrane</location>
        <topology evidence="1 10">Multi-pass membrane protein</topology>
    </subcellularLocation>
</comment>
<reference evidence="11 12" key="1">
    <citation type="submission" date="2015-07" db="EMBL/GenBank/DDBJ databases">
        <title>The genome of Habropoda laboriosa.</title>
        <authorList>
            <person name="Pan H."/>
            <person name="Kapheim K."/>
        </authorList>
    </citation>
    <scope>NUCLEOTIDE SEQUENCE [LARGE SCALE GENOMIC DNA]</scope>
    <source>
        <strain evidence="11">0110345459</strain>
    </source>
</reference>
<dbReference type="OrthoDB" id="8185860at2759"/>
<comment type="caution">
    <text evidence="10">Lacks conserved residue(s) required for the propagation of feature annotation.</text>
</comment>
<protein>
    <recommendedName>
        <fullName evidence="10">Odorant receptor</fullName>
    </recommendedName>
</protein>
<sequence>MKGKDEGGEFDRLIGLNLDLLRLCGVIPCGSGFLGRNGLACVAFGCLTVYSISYTYQFVTCMENLDTIFESFTMIISIVGGQARFSILSWFRGTCRTMLEACEFLWSTLKPREKEIVRSYANKTRLLTRCYLASCVFTIFIYGVFALFDQSQPSPENLSENGTVDSTVRRLPYVFFLEVQQTPWYEITCALQLFAMLNVGITCVGVDTIGPLFVLLTCAHFDVIRSRIESLHAIDRSSSSVQTRNLRVLVIRHRMLLEFCQDIERVTNVMFFTQLFGSTYNISLVGFKLIGDDPDKYKYISQLSIAIIQLFLCNWPADFLYSKSEAIGRAAYTVPWHWYPRCLRKPTNMLMIRGQKPVRLTAGKIVGLSLETFASMISSAVSFFTVVRTMN</sequence>
<keyword evidence="6 10" id="KW-1133">Transmembrane helix</keyword>
<keyword evidence="2" id="KW-1003">Cell membrane</keyword>
<proteinExistence type="inferred from homology"/>
<dbReference type="Pfam" id="PF02949">
    <property type="entry name" value="7tm_6"/>
    <property type="match status" value="1"/>
</dbReference>
<dbReference type="GO" id="GO:0007165">
    <property type="term" value="P:signal transduction"/>
    <property type="evidence" value="ECO:0007669"/>
    <property type="project" value="UniProtKB-KW"/>
</dbReference>
<dbReference type="Proteomes" id="UP000053825">
    <property type="component" value="Unassembled WGS sequence"/>
</dbReference>
<keyword evidence="7 10" id="KW-0472">Membrane</keyword>
<evidence type="ECO:0000256" key="6">
    <source>
        <dbReference type="ARBA" id="ARBA00022989"/>
    </source>
</evidence>
<evidence type="ECO:0000313" key="11">
    <source>
        <dbReference type="EMBL" id="KOC59144.1"/>
    </source>
</evidence>
<keyword evidence="9 10" id="KW-0807">Transducer</keyword>
<keyword evidence="5 10" id="KW-0552">Olfaction</keyword>
<comment type="similarity">
    <text evidence="10">Belongs to the insect chemoreceptor superfamily. Heteromeric odorant receptor channel (TC 1.A.69) family.</text>
</comment>
<dbReference type="GO" id="GO:0004984">
    <property type="term" value="F:olfactory receptor activity"/>
    <property type="evidence" value="ECO:0007669"/>
    <property type="project" value="InterPro"/>
</dbReference>
<evidence type="ECO:0000256" key="5">
    <source>
        <dbReference type="ARBA" id="ARBA00022725"/>
    </source>
</evidence>
<evidence type="ECO:0000256" key="7">
    <source>
        <dbReference type="ARBA" id="ARBA00023136"/>
    </source>
</evidence>
<dbReference type="EMBL" id="KQ414940">
    <property type="protein sequence ID" value="KOC59144.1"/>
    <property type="molecule type" value="Genomic_DNA"/>
</dbReference>
<dbReference type="AlphaFoldDB" id="A0A0L7QKI9"/>
<feature type="transmembrane region" description="Helical" evidence="10">
    <location>
        <begin position="126"/>
        <end position="148"/>
    </location>
</feature>
<evidence type="ECO:0000256" key="9">
    <source>
        <dbReference type="ARBA" id="ARBA00023224"/>
    </source>
</evidence>
<evidence type="ECO:0000256" key="8">
    <source>
        <dbReference type="ARBA" id="ARBA00023170"/>
    </source>
</evidence>
<evidence type="ECO:0000256" key="2">
    <source>
        <dbReference type="ARBA" id="ARBA00022475"/>
    </source>
</evidence>
<evidence type="ECO:0000256" key="4">
    <source>
        <dbReference type="ARBA" id="ARBA00022692"/>
    </source>
</evidence>
<keyword evidence="12" id="KW-1185">Reference proteome</keyword>
<dbReference type="InterPro" id="IPR004117">
    <property type="entry name" value="7tm6_olfct_rcpt"/>
</dbReference>
<dbReference type="PANTHER" id="PTHR21137:SF35">
    <property type="entry name" value="ODORANT RECEPTOR 19A-RELATED"/>
    <property type="match status" value="1"/>
</dbReference>
<keyword evidence="3 10" id="KW-0716">Sensory transduction</keyword>
<organism evidence="11 12">
    <name type="scientific">Habropoda laboriosa</name>
    <dbReference type="NCBI Taxonomy" id="597456"/>
    <lineage>
        <taxon>Eukaryota</taxon>
        <taxon>Metazoa</taxon>
        <taxon>Ecdysozoa</taxon>
        <taxon>Arthropoda</taxon>
        <taxon>Hexapoda</taxon>
        <taxon>Insecta</taxon>
        <taxon>Pterygota</taxon>
        <taxon>Neoptera</taxon>
        <taxon>Endopterygota</taxon>
        <taxon>Hymenoptera</taxon>
        <taxon>Apocrita</taxon>
        <taxon>Aculeata</taxon>
        <taxon>Apoidea</taxon>
        <taxon>Anthophila</taxon>
        <taxon>Apidae</taxon>
        <taxon>Habropoda</taxon>
    </lineage>
</organism>
<evidence type="ECO:0000256" key="3">
    <source>
        <dbReference type="ARBA" id="ARBA00022606"/>
    </source>
</evidence>
<keyword evidence="4 10" id="KW-0812">Transmembrane</keyword>
<gene>
    <name evidence="11" type="ORF">WH47_11220</name>
</gene>
<dbReference type="GO" id="GO:0005886">
    <property type="term" value="C:plasma membrane"/>
    <property type="evidence" value="ECO:0007669"/>
    <property type="project" value="UniProtKB-SubCell"/>
</dbReference>
<accession>A0A0L7QKI9</accession>
<keyword evidence="8 10" id="KW-0675">Receptor</keyword>
<evidence type="ECO:0000256" key="10">
    <source>
        <dbReference type="RuleBase" id="RU351113"/>
    </source>
</evidence>
<evidence type="ECO:0000313" key="12">
    <source>
        <dbReference type="Proteomes" id="UP000053825"/>
    </source>
</evidence>
<dbReference type="GO" id="GO:0005549">
    <property type="term" value="F:odorant binding"/>
    <property type="evidence" value="ECO:0007669"/>
    <property type="project" value="InterPro"/>
</dbReference>
<dbReference type="PANTHER" id="PTHR21137">
    <property type="entry name" value="ODORANT RECEPTOR"/>
    <property type="match status" value="1"/>
</dbReference>